<dbReference type="GO" id="GO:0016324">
    <property type="term" value="C:apical plasma membrane"/>
    <property type="evidence" value="ECO:0007669"/>
    <property type="project" value="UniProtKB-ARBA"/>
</dbReference>
<evidence type="ECO:0000256" key="8">
    <source>
        <dbReference type="ARBA" id="ARBA00023136"/>
    </source>
</evidence>
<evidence type="ECO:0000256" key="4">
    <source>
        <dbReference type="ARBA" id="ARBA00022692"/>
    </source>
</evidence>
<feature type="domain" description="ABC transporter" evidence="10">
    <location>
        <begin position="26"/>
        <end position="274"/>
    </location>
</feature>
<evidence type="ECO:0000256" key="6">
    <source>
        <dbReference type="ARBA" id="ARBA00022840"/>
    </source>
</evidence>
<dbReference type="InterPro" id="IPR003593">
    <property type="entry name" value="AAA+_ATPase"/>
</dbReference>
<dbReference type="GO" id="GO:0016887">
    <property type="term" value="F:ATP hydrolysis activity"/>
    <property type="evidence" value="ECO:0007669"/>
    <property type="project" value="InterPro"/>
</dbReference>
<dbReference type="FunFam" id="3.40.50.300:FF:000622">
    <property type="entry name" value="ATP-binding cassette sub-family G member 2"/>
    <property type="match status" value="1"/>
</dbReference>
<evidence type="ECO:0000313" key="12">
    <source>
        <dbReference type="WBParaSite" id="TREG1_106590.1"/>
    </source>
</evidence>
<dbReference type="CDD" id="cd03213">
    <property type="entry name" value="ABCG_EPDR"/>
    <property type="match status" value="1"/>
</dbReference>
<protein>
    <recommendedName>
        <fullName evidence="10">ABC transporter domain-containing protein</fullName>
    </recommendedName>
</protein>
<evidence type="ECO:0000256" key="2">
    <source>
        <dbReference type="ARBA" id="ARBA00005814"/>
    </source>
</evidence>
<feature type="transmembrane region" description="Helical" evidence="9">
    <location>
        <begin position="686"/>
        <end position="705"/>
    </location>
</feature>
<dbReference type="PANTHER" id="PTHR48041:SF116">
    <property type="entry name" value="PROTEIN BROWN"/>
    <property type="match status" value="1"/>
</dbReference>
<dbReference type="Pfam" id="PF19055">
    <property type="entry name" value="ABC2_membrane_7"/>
    <property type="match status" value="1"/>
</dbReference>
<keyword evidence="8 9" id="KW-0472">Membrane</keyword>
<dbReference type="InterPro" id="IPR043926">
    <property type="entry name" value="ABCG_dom"/>
</dbReference>
<dbReference type="PROSITE" id="PS50893">
    <property type="entry name" value="ABC_TRANSPORTER_2"/>
    <property type="match status" value="1"/>
</dbReference>
<dbReference type="GO" id="GO:0140359">
    <property type="term" value="F:ABC-type transporter activity"/>
    <property type="evidence" value="ECO:0007669"/>
    <property type="project" value="InterPro"/>
</dbReference>
<feature type="transmembrane region" description="Helical" evidence="9">
    <location>
        <begin position="658"/>
        <end position="680"/>
    </location>
</feature>
<evidence type="ECO:0000256" key="1">
    <source>
        <dbReference type="ARBA" id="ARBA00004141"/>
    </source>
</evidence>
<dbReference type="GO" id="GO:0005524">
    <property type="term" value="F:ATP binding"/>
    <property type="evidence" value="ECO:0007669"/>
    <property type="project" value="UniProtKB-KW"/>
</dbReference>
<dbReference type="WBParaSite" id="TREG1_106590.1">
    <property type="protein sequence ID" value="TREG1_106590.1"/>
    <property type="gene ID" value="TREG1_106590"/>
</dbReference>
<evidence type="ECO:0000256" key="9">
    <source>
        <dbReference type="SAM" id="Phobius"/>
    </source>
</evidence>
<keyword evidence="11" id="KW-1185">Reference proteome</keyword>
<feature type="transmembrane region" description="Helical" evidence="9">
    <location>
        <begin position="821"/>
        <end position="845"/>
    </location>
</feature>
<keyword evidence="5" id="KW-0547">Nucleotide-binding</keyword>
<dbReference type="InterPro" id="IPR003439">
    <property type="entry name" value="ABC_transporter-like_ATP-bd"/>
</dbReference>
<comment type="similarity">
    <text evidence="2">Belongs to the ABC transporter superfamily. ABCG family. Eye pigment precursor importer (TC 3.A.1.204) subfamily.</text>
</comment>
<dbReference type="InterPro" id="IPR050352">
    <property type="entry name" value="ABCG_transporters"/>
</dbReference>
<reference evidence="11" key="1">
    <citation type="submission" date="2022-06" db="EMBL/GenBank/DDBJ databases">
        <authorList>
            <person name="Berger JAMES D."/>
            <person name="Berger JAMES D."/>
        </authorList>
    </citation>
    <scope>NUCLEOTIDE SEQUENCE [LARGE SCALE GENOMIC DNA]</scope>
</reference>
<feature type="transmembrane region" description="Helical" evidence="9">
    <location>
        <begin position="619"/>
        <end position="646"/>
    </location>
</feature>
<keyword evidence="3" id="KW-0813">Transport</keyword>
<dbReference type="GO" id="GO:0008514">
    <property type="term" value="F:organic anion transmembrane transporter activity"/>
    <property type="evidence" value="ECO:0007669"/>
    <property type="project" value="UniProtKB-ARBA"/>
</dbReference>
<dbReference type="Gene3D" id="3.40.50.300">
    <property type="entry name" value="P-loop containing nucleotide triphosphate hydrolases"/>
    <property type="match status" value="1"/>
</dbReference>
<name>A0AA85IS00_TRIRE</name>
<dbReference type="Pfam" id="PF01061">
    <property type="entry name" value="ABC2_membrane"/>
    <property type="match status" value="1"/>
</dbReference>
<proteinExistence type="inferred from homology"/>
<sequence length="852" mass="96262">MNCSVGTSAECQALSPNPKKITSTTLSFHNISYSVKNQTFPWSSPTHLKVISDLSGYMPPGMNAIIGPTGCGKSTLLDVLAGRKNPLKLSGYILLNGQFIPSNVRRRLCGYVVQENIAMDTLTIRENITFSASLRSPRCTTSRQREAKVSSVIEELGLSSVADRILGNQLTRGISAGERKRTCIGIELVNDPLVLYLDEPTTGLDAYTAGTVIQTLRRLADSGRTVVFSIHQPKYSIYRQFDRLTILSGGQMIYHGPADKSPIVYFESCGYLIEGHNNPADFFMDILHGEVETTDTAIQQANISDTNKSGTNCKTLRETVRCRLISLWLESTLWQQCKAFLAECCVNSNENTQNQSKKPKVDRIYKPGSSNPSTTGYNFYQNKAMKFRKKKEQCTDCDLVQPGNYLSSLNRDIKRFDELWALSRSVNPATTTNTTPTSTIVVPLPDDNNDEHSPIIDVEHEMNDTPIKSTAPGKISESQLMRNQSCHLKSSIENKLVNSKKILGCCQLSSSDGHYQQCETSFCHQFVTLNWRSYLNLKRSWRTILSHFIIQLIIALFLGIIYLNMDKWRESGIQNRMGLFFFTCVHLLFISGALLEIFLKDRIIFMHETSAGFYRISTYFLSKIISDVLPSKAIPALLCLSITYFLSGLRYELRPFLFWELTITLLTFSASAITFAVSAMVKDHRIGSMLLSMFFVLMMITSGYLVNIPTLWRWLQLVRYISILRYAINILAINELFDMKFCPRFLPSSSKLLSSIDLNSINISDPIYANLTSTLLTEWQKKTNSEHFRSDVSVNIQNLESICITGVQYLESQAVDYQSNWAVWLNELGIFVIAIVALCVAYFHLRLIKRYK</sequence>
<feature type="transmembrane region" description="Helical" evidence="9">
    <location>
        <begin position="544"/>
        <end position="565"/>
    </location>
</feature>
<dbReference type="SUPFAM" id="SSF52540">
    <property type="entry name" value="P-loop containing nucleoside triphosphate hydrolases"/>
    <property type="match status" value="1"/>
</dbReference>
<evidence type="ECO:0000256" key="5">
    <source>
        <dbReference type="ARBA" id="ARBA00022741"/>
    </source>
</evidence>
<dbReference type="InterPro" id="IPR013525">
    <property type="entry name" value="ABC2_TM"/>
</dbReference>
<keyword evidence="6" id="KW-0067">ATP-binding</keyword>
<dbReference type="Proteomes" id="UP000050795">
    <property type="component" value="Unassembled WGS sequence"/>
</dbReference>
<dbReference type="Pfam" id="PF00005">
    <property type="entry name" value="ABC_tran"/>
    <property type="match status" value="1"/>
</dbReference>
<dbReference type="AlphaFoldDB" id="A0AA85IS00"/>
<accession>A0AA85IS00</accession>
<evidence type="ECO:0000256" key="3">
    <source>
        <dbReference type="ARBA" id="ARBA00022448"/>
    </source>
</evidence>
<organism evidence="11 12">
    <name type="scientific">Trichobilharzia regenti</name>
    <name type="common">Nasal bird schistosome</name>
    <dbReference type="NCBI Taxonomy" id="157069"/>
    <lineage>
        <taxon>Eukaryota</taxon>
        <taxon>Metazoa</taxon>
        <taxon>Spiralia</taxon>
        <taxon>Lophotrochozoa</taxon>
        <taxon>Platyhelminthes</taxon>
        <taxon>Trematoda</taxon>
        <taxon>Digenea</taxon>
        <taxon>Strigeidida</taxon>
        <taxon>Schistosomatoidea</taxon>
        <taxon>Schistosomatidae</taxon>
        <taxon>Trichobilharzia</taxon>
    </lineage>
</organism>
<feature type="transmembrane region" description="Helical" evidence="9">
    <location>
        <begin position="577"/>
        <end position="599"/>
    </location>
</feature>
<dbReference type="SMART" id="SM00382">
    <property type="entry name" value="AAA"/>
    <property type="match status" value="1"/>
</dbReference>
<keyword evidence="7 9" id="KW-1133">Transmembrane helix</keyword>
<keyword evidence="4 9" id="KW-0812">Transmembrane</keyword>
<reference evidence="12" key="2">
    <citation type="submission" date="2023-11" db="UniProtKB">
        <authorList>
            <consortium name="WormBaseParasite"/>
        </authorList>
    </citation>
    <scope>IDENTIFICATION</scope>
</reference>
<dbReference type="InterPro" id="IPR027417">
    <property type="entry name" value="P-loop_NTPase"/>
</dbReference>
<dbReference type="GO" id="GO:0015562">
    <property type="term" value="F:efflux transmembrane transporter activity"/>
    <property type="evidence" value="ECO:0007669"/>
    <property type="project" value="UniProtKB-ARBA"/>
</dbReference>
<dbReference type="PANTHER" id="PTHR48041">
    <property type="entry name" value="ABC TRANSPORTER G FAMILY MEMBER 28"/>
    <property type="match status" value="1"/>
</dbReference>
<evidence type="ECO:0000259" key="10">
    <source>
        <dbReference type="PROSITE" id="PS50893"/>
    </source>
</evidence>
<evidence type="ECO:0000313" key="11">
    <source>
        <dbReference type="Proteomes" id="UP000050795"/>
    </source>
</evidence>
<evidence type="ECO:0000256" key="7">
    <source>
        <dbReference type="ARBA" id="ARBA00022989"/>
    </source>
</evidence>
<comment type="subcellular location">
    <subcellularLocation>
        <location evidence="1">Membrane</location>
        <topology evidence="1">Multi-pass membrane protein</topology>
    </subcellularLocation>
</comment>